<dbReference type="EMBL" id="CAJOBA010039055">
    <property type="protein sequence ID" value="CAF4071390.1"/>
    <property type="molecule type" value="Genomic_DNA"/>
</dbReference>
<feature type="non-terminal residue" evidence="2">
    <location>
        <position position="1"/>
    </location>
</feature>
<sequence>TSHLNSLMAINILIQFVLLSCVGSNLISIIEILPKDDRMNVHLSINTPFDQIKSVQYNHVNDKLLVIGNNGYTWLNNKNEQYELYSSDSTYISSTIDQIQNITYVLRRLNDYQISVDIIHNDNHDMNTSLLLLANKNYTNIRIDSIHKVIYAISDDDDDVTSIDVYSLIDNYFLKTLIHCGMNHLKQLEIMYLEMTTLLVMNDGKKICIYNPQNHTNPCVTKTNLNRNIQIVHFTISNDIIYALLRQNSRYFVYEILINKVGQSKIKYRIDKDQIPGFIYTKQISRP</sequence>
<accession>A0A8S2EP09</accession>
<keyword evidence="1" id="KW-0812">Transmembrane</keyword>
<dbReference type="EMBL" id="CAJNOK010017498">
    <property type="protein sequence ID" value="CAF1265148.1"/>
    <property type="molecule type" value="Genomic_DNA"/>
</dbReference>
<feature type="transmembrane region" description="Helical" evidence="1">
    <location>
        <begin position="12"/>
        <end position="33"/>
    </location>
</feature>
<feature type="non-terminal residue" evidence="2">
    <location>
        <position position="287"/>
    </location>
</feature>
<proteinExistence type="predicted"/>
<keyword evidence="1" id="KW-0472">Membrane</keyword>
<gene>
    <name evidence="2" type="ORF">OVA965_LOCUS26916</name>
    <name evidence="3" type="ORF">TMI583_LOCUS27658</name>
</gene>
<evidence type="ECO:0000313" key="2">
    <source>
        <dbReference type="EMBL" id="CAF1265148.1"/>
    </source>
</evidence>
<name>A0A8S2EP09_9BILA</name>
<organism evidence="2 4">
    <name type="scientific">Didymodactylos carnosus</name>
    <dbReference type="NCBI Taxonomy" id="1234261"/>
    <lineage>
        <taxon>Eukaryota</taxon>
        <taxon>Metazoa</taxon>
        <taxon>Spiralia</taxon>
        <taxon>Gnathifera</taxon>
        <taxon>Rotifera</taxon>
        <taxon>Eurotatoria</taxon>
        <taxon>Bdelloidea</taxon>
        <taxon>Philodinida</taxon>
        <taxon>Philodinidae</taxon>
        <taxon>Didymodactylos</taxon>
    </lineage>
</organism>
<keyword evidence="1" id="KW-1133">Transmembrane helix</keyword>
<dbReference type="Proteomes" id="UP000682733">
    <property type="component" value="Unassembled WGS sequence"/>
</dbReference>
<dbReference type="AlphaFoldDB" id="A0A8S2EP09"/>
<protein>
    <submittedName>
        <fullName evidence="2">Uncharacterized protein</fullName>
    </submittedName>
</protein>
<evidence type="ECO:0000313" key="4">
    <source>
        <dbReference type="Proteomes" id="UP000677228"/>
    </source>
</evidence>
<evidence type="ECO:0000256" key="1">
    <source>
        <dbReference type="SAM" id="Phobius"/>
    </source>
</evidence>
<dbReference type="Proteomes" id="UP000677228">
    <property type="component" value="Unassembled WGS sequence"/>
</dbReference>
<comment type="caution">
    <text evidence="2">The sequence shown here is derived from an EMBL/GenBank/DDBJ whole genome shotgun (WGS) entry which is preliminary data.</text>
</comment>
<evidence type="ECO:0000313" key="3">
    <source>
        <dbReference type="EMBL" id="CAF4071390.1"/>
    </source>
</evidence>
<reference evidence="2" key="1">
    <citation type="submission" date="2021-02" db="EMBL/GenBank/DDBJ databases">
        <authorList>
            <person name="Nowell W R."/>
        </authorList>
    </citation>
    <scope>NUCLEOTIDE SEQUENCE</scope>
</reference>